<protein>
    <submittedName>
        <fullName evidence="1">Uncharacterized protein</fullName>
    </submittedName>
</protein>
<dbReference type="EMBL" id="QJKB01000004">
    <property type="protein sequence ID" value="PXX43002.1"/>
    <property type="molecule type" value="Genomic_DNA"/>
</dbReference>
<organism evidence="1 2">
    <name type="scientific">Undibacterium pigrum</name>
    <dbReference type="NCBI Taxonomy" id="401470"/>
    <lineage>
        <taxon>Bacteria</taxon>
        <taxon>Pseudomonadati</taxon>
        <taxon>Pseudomonadota</taxon>
        <taxon>Betaproteobacteria</taxon>
        <taxon>Burkholderiales</taxon>
        <taxon>Oxalobacteraceae</taxon>
        <taxon>Undibacterium</taxon>
    </lineage>
</organism>
<gene>
    <name evidence="1" type="ORF">DFR42_1042</name>
</gene>
<evidence type="ECO:0000313" key="1">
    <source>
        <dbReference type="EMBL" id="PXX43002.1"/>
    </source>
</evidence>
<proteinExistence type="predicted"/>
<keyword evidence="2" id="KW-1185">Reference proteome</keyword>
<sequence length="146" mass="16749">MKAVIITAVGEKFAFLGRKLFIFFVASICEPYPDKFPCLVCKHALPKWIKFFDWMIKNICMDKQYLNHVFALVCAKINECQNKFLHYVPACMSAWAQVCTKIIKSWQAFAPKQAGIARFALLCLYKNHGAQRRDGKPALACIVFCF</sequence>
<dbReference type="Proteomes" id="UP000247792">
    <property type="component" value="Unassembled WGS sequence"/>
</dbReference>
<name>A0A318JRM5_9BURK</name>
<reference evidence="1 2" key="1">
    <citation type="submission" date="2018-05" db="EMBL/GenBank/DDBJ databases">
        <title>Genomic Encyclopedia of Type Strains, Phase IV (KMG-IV): sequencing the most valuable type-strain genomes for metagenomic binning, comparative biology and taxonomic classification.</title>
        <authorList>
            <person name="Goeker M."/>
        </authorList>
    </citation>
    <scope>NUCLEOTIDE SEQUENCE [LARGE SCALE GENOMIC DNA]</scope>
    <source>
        <strain evidence="1 2">DSM 19792</strain>
    </source>
</reference>
<dbReference type="AlphaFoldDB" id="A0A318JRM5"/>
<comment type="caution">
    <text evidence="1">The sequence shown here is derived from an EMBL/GenBank/DDBJ whole genome shotgun (WGS) entry which is preliminary data.</text>
</comment>
<evidence type="ECO:0000313" key="2">
    <source>
        <dbReference type="Proteomes" id="UP000247792"/>
    </source>
</evidence>
<accession>A0A318JRM5</accession>